<evidence type="ECO:0008006" key="6">
    <source>
        <dbReference type="Google" id="ProtNLM"/>
    </source>
</evidence>
<dbReference type="PANTHER" id="PTHR33175">
    <property type="entry name" value="DNA-BINDING PROTEIN HU"/>
    <property type="match status" value="1"/>
</dbReference>
<evidence type="ECO:0000313" key="5">
    <source>
        <dbReference type="Proteomes" id="UP000076964"/>
    </source>
</evidence>
<evidence type="ECO:0000256" key="3">
    <source>
        <dbReference type="RuleBase" id="RU003939"/>
    </source>
</evidence>
<reference evidence="4 5" key="1">
    <citation type="submission" date="2016-02" db="EMBL/GenBank/DDBJ databases">
        <title>Draft genome sequence of Thermodesulfatator sp. S606.</title>
        <authorList>
            <person name="Lai Q."/>
            <person name="Cao J."/>
            <person name="Dupont S."/>
            <person name="Shao Z."/>
            <person name="Jebbar M."/>
            <person name="Alain K."/>
        </authorList>
    </citation>
    <scope>NUCLEOTIDE SEQUENCE [LARGE SCALE GENOMIC DNA]</scope>
    <source>
        <strain evidence="4 5">S606</strain>
    </source>
</reference>
<sequence>MSRGRKEFLERVYERVGKRYKRFRPSRFQTREAVEAILSLLEEAFLRGEKVTISGFGTFEVKEGKPRLVKDFSTGERKKSQPKRRIIFKASPKLLKELG</sequence>
<comment type="similarity">
    <text evidence="1 3">Belongs to the bacterial histone-like protein family.</text>
</comment>
<comment type="caution">
    <text evidence="4">The sequence shown here is derived from an EMBL/GenBank/DDBJ whole genome shotgun (WGS) entry which is preliminary data.</text>
</comment>
<dbReference type="RefSeq" id="WP_068541176.1">
    <property type="nucleotide sequence ID" value="NZ_LSFI01000009.1"/>
</dbReference>
<protein>
    <recommendedName>
        <fullName evidence="6">DNA-binding protein</fullName>
    </recommendedName>
</protein>
<keyword evidence="2" id="KW-0238">DNA-binding</keyword>
<evidence type="ECO:0000256" key="2">
    <source>
        <dbReference type="ARBA" id="ARBA00023125"/>
    </source>
</evidence>
<dbReference type="AlphaFoldDB" id="A0A177E8B2"/>
<name>A0A177E8B2_9BACT</name>
<dbReference type="SUPFAM" id="SSF47729">
    <property type="entry name" value="IHF-like DNA-binding proteins"/>
    <property type="match status" value="1"/>
</dbReference>
<dbReference type="SMART" id="SM00411">
    <property type="entry name" value="BHL"/>
    <property type="match status" value="1"/>
</dbReference>
<organism evidence="4 5">
    <name type="scientific">Thermodesulfatator autotrophicus</name>
    <dbReference type="NCBI Taxonomy" id="1795632"/>
    <lineage>
        <taxon>Bacteria</taxon>
        <taxon>Pseudomonadati</taxon>
        <taxon>Thermodesulfobacteriota</taxon>
        <taxon>Thermodesulfobacteria</taxon>
        <taxon>Thermodesulfobacteriales</taxon>
        <taxon>Thermodesulfatatoraceae</taxon>
        <taxon>Thermodesulfatator</taxon>
    </lineage>
</organism>
<dbReference type="Proteomes" id="UP000076964">
    <property type="component" value="Unassembled WGS sequence"/>
</dbReference>
<dbReference type="Gene3D" id="4.10.520.10">
    <property type="entry name" value="IHF-like DNA-binding proteins"/>
    <property type="match status" value="1"/>
</dbReference>
<dbReference type="STRING" id="1795632.TH606_02790"/>
<dbReference type="EMBL" id="LSFI01000009">
    <property type="protein sequence ID" value="OAG28193.1"/>
    <property type="molecule type" value="Genomic_DNA"/>
</dbReference>
<keyword evidence="5" id="KW-1185">Reference proteome</keyword>
<dbReference type="InterPro" id="IPR010992">
    <property type="entry name" value="IHF-like_DNA-bd_dom_sf"/>
</dbReference>
<dbReference type="Pfam" id="PF00216">
    <property type="entry name" value="Bac_DNA_binding"/>
    <property type="match status" value="1"/>
</dbReference>
<gene>
    <name evidence="4" type="ORF">TH606_02790</name>
</gene>
<dbReference type="GO" id="GO:0005829">
    <property type="term" value="C:cytosol"/>
    <property type="evidence" value="ECO:0007669"/>
    <property type="project" value="TreeGrafter"/>
</dbReference>
<proteinExistence type="inferred from homology"/>
<dbReference type="OrthoDB" id="9800563at2"/>
<dbReference type="InterPro" id="IPR000119">
    <property type="entry name" value="Hist_DNA-bd"/>
</dbReference>
<accession>A0A177E8B2</accession>
<evidence type="ECO:0000256" key="1">
    <source>
        <dbReference type="ARBA" id="ARBA00010529"/>
    </source>
</evidence>
<dbReference type="GO" id="GO:0030527">
    <property type="term" value="F:structural constituent of chromatin"/>
    <property type="evidence" value="ECO:0007669"/>
    <property type="project" value="InterPro"/>
</dbReference>
<dbReference type="GO" id="GO:0003677">
    <property type="term" value="F:DNA binding"/>
    <property type="evidence" value="ECO:0007669"/>
    <property type="project" value="UniProtKB-KW"/>
</dbReference>
<evidence type="ECO:0000313" key="4">
    <source>
        <dbReference type="EMBL" id="OAG28193.1"/>
    </source>
</evidence>
<dbReference type="PANTHER" id="PTHR33175:SF2">
    <property type="entry name" value="INTEGRATION HOST FACTOR SUBUNIT ALPHA"/>
    <property type="match status" value="1"/>
</dbReference>